<proteinExistence type="predicted"/>
<dbReference type="Pfam" id="PF13614">
    <property type="entry name" value="AAA_31"/>
    <property type="match status" value="1"/>
</dbReference>
<dbReference type="RefSeq" id="WP_066057318.1">
    <property type="nucleotide sequence ID" value="NZ_JBHUNF010000004.1"/>
</dbReference>
<sequence>MSKEPERGAPPVFDEFDSPLARQLEALRLRRKKLKAATMPAPAETRIIAVSNQKGGVGKTTSTVNLAAAFALNGMRVLVIDIDPQGNASSALGVNTNSDVPGTYETILKDLPMAEAIVRSTSIENLYCCPATLALASAEIELFPLDDGQTRLRKSLYEFLNISAKNGHGFDYVLIDCPPSLSMLTMNAFSAAKEILVPMQTEYYALEGLEQLVRSIYAFSSRLTHPPKLSTILLTMFDKRLNLAQDVVEDVRTHFPKETLETTIPRSVRISEAPSFQQTIMTYDPNGVGAVAYREAALEIARRGA</sequence>
<evidence type="ECO:0000313" key="3">
    <source>
        <dbReference type="Proteomes" id="UP001597453"/>
    </source>
</evidence>
<dbReference type="InterPro" id="IPR050678">
    <property type="entry name" value="DNA_Partitioning_ATPase"/>
</dbReference>
<name>A0ABW5RK62_9MICO</name>
<dbReference type="SUPFAM" id="SSF52540">
    <property type="entry name" value="P-loop containing nucleoside triphosphate hydrolases"/>
    <property type="match status" value="1"/>
</dbReference>
<dbReference type="EMBL" id="JBHUNF010000004">
    <property type="protein sequence ID" value="MFD2675071.1"/>
    <property type="molecule type" value="Genomic_DNA"/>
</dbReference>
<gene>
    <name evidence="2" type="ORF">ACFSUQ_07160</name>
</gene>
<dbReference type="PANTHER" id="PTHR13696:SF52">
    <property type="entry name" value="PARA FAMILY PROTEIN CT_582"/>
    <property type="match status" value="1"/>
</dbReference>
<reference evidence="3" key="1">
    <citation type="journal article" date="2019" name="Int. J. Syst. Evol. Microbiol.">
        <title>The Global Catalogue of Microorganisms (GCM) 10K type strain sequencing project: providing services to taxonomists for standard genome sequencing and annotation.</title>
        <authorList>
            <consortium name="The Broad Institute Genomics Platform"/>
            <consortium name="The Broad Institute Genome Sequencing Center for Infectious Disease"/>
            <person name="Wu L."/>
            <person name="Ma J."/>
        </authorList>
    </citation>
    <scope>NUCLEOTIDE SEQUENCE [LARGE SCALE GENOMIC DNA]</scope>
    <source>
        <strain evidence="3">TISTR 1511</strain>
    </source>
</reference>
<dbReference type="PANTHER" id="PTHR13696">
    <property type="entry name" value="P-LOOP CONTAINING NUCLEOSIDE TRIPHOSPHATE HYDROLASE"/>
    <property type="match status" value="1"/>
</dbReference>
<protein>
    <submittedName>
        <fullName evidence="2">ParA family protein</fullName>
    </submittedName>
</protein>
<dbReference type="InterPro" id="IPR027417">
    <property type="entry name" value="P-loop_NTPase"/>
</dbReference>
<dbReference type="CDD" id="cd02042">
    <property type="entry name" value="ParAB_family"/>
    <property type="match status" value="1"/>
</dbReference>
<evidence type="ECO:0000259" key="1">
    <source>
        <dbReference type="Pfam" id="PF13614"/>
    </source>
</evidence>
<feature type="domain" description="AAA" evidence="1">
    <location>
        <begin position="46"/>
        <end position="222"/>
    </location>
</feature>
<organism evidence="2 3">
    <name type="scientific">Gulosibacter bifidus</name>
    <dbReference type="NCBI Taxonomy" id="272239"/>
    <lineage>
        <taxon>Bacteria</taxon>
        <taxon>Bacillati</taxon>
        <taxon>Actinomycetota</taxon>
        <taxon>Actinomycetes</taxon>
        <taxon>Micrococcales</taxon>
        <taxon>Microbacteriaceae</taxon>
        <taxon>Gulosibacter</taxon>
    </lineage>
</organism>
<dbReference type="Proteomes" id="UP001597453">
    <property type="component" value="Unassembled WGS sequence"/>
</dbReference>
<dbReference type="Gene3D" id="3.40.50.300">
    <property type="entry name" value="P-loop containing nucleotide triphosphate hydrolases"/>
    <property type="match status" value="1"/>
</dbReference>
<comment type="caution">
    <text evidence="2">The sequence shown here is derived from an EMBL/GenBank/DDBJ whole genome shotgun (WGS) entry which is preliminary data.</text>
</comment>
<evidence type="ECO:0000313" key="2">
    <source>
        <dbReference type="EMBL" id="MFD2675071.1"/>
    </source>
</evidence>
<dbReference type="InterPro" id="IPR025669">
    <property type="entry name" value="AAA_dom"/>
</dbReference>
<keyword evidence="3" id="KW-1185">Reference proteome</keyword>
<accession>A0ABW5RK62</accession>